<keyword evidence="3" id="KW-1185">Reference proteome</keyword>
<evidence type="ECO:0000256" key="1">
    <source>
        <dbReference type="SAM" id="Phobius"/>
    </source>
</evidence>
<organism evidence="2 3">
    <name type="scientific">Oleispira antarctica RB-8</name>
    <dbReference type="NCBI Taxonomy" id="698738"/>
    <lineage>
        <taxon>Bacteria</taxon>
        <taxon>Pseudomonadati</taxon>
        <taxon>Pseudomonadota</taxon>
        <taxon>Gammaproteobacteria</taxon>
        <taxon>Oceanospirillales</taxon>
        <taxon>Oceanospirillaceae</taxon>
        <taxon>Oleispira</taxon>
    </lineage>
</organism>
<gene>
    <name evidence="2" type="ORF">OLEAN_C37870</name>
</gene>
<keyword evidence="1" id="KW-0472">Membrane</keyword>
<sequence length="94" mass="10760">MHWHHIYNFSVFSWHGASLIIFSSFCLLLLLSRLARALKIHSSVNQLNSFSKPDVLSNGCLRPQVRFLQGGPFPFFDSYPCDQLLLIFTSVTKT</sequence>
<evidence type="ECO:0000313" key="2">
    <source>
        <dbReference type="EMBL" id="CCK77963.1"/>
    </source>
</evidence>
<proteinExistence type="predicted"/>
<accession>R4YUM2</accession>
<protein>
    <submittedName>
        <fullName evidence="2">Uncharacterized protein</fullName>
    </submittedName>
</protein>
<dbReference type="EMBL" id="FO203512">
    <property type="protein sequence ID" value="CCK77963.1"/>
    <property type="molecule type" value="Genomic_DNA"/>
</dbReference>
<dbReference type="AlphaFoldDB" id="R4YUM2"/>
<reference evidence="2 3" key="1">
    <citation type="journal article" date="2013" name="Nat. Commun.">
        <title>Genome sequence and functional genomic analysis of the oil-degrading bacterium Oleispira antarctica.</title>
        <authorList>
            <person name="Kube M."/>
            <person name="Chernikova T.N."/>
            <person name="Al-Ramahi Y."/>
            <person name="Beloqui A."/>
            <person name="Lopez-Cortez N."/>
            <person name="Guazzaroni M.E."/>
            <person name="Heipieper H.J."/>
            <person name="Klages S."/>
            <person name="Kotsyurbenko O.R."/>
            <person name="Langer I."/>
            <person name="Nechitaylo T.Y."/>
            <person name="Lunsdorf H."/>
            <person name="Fernandez M."/>
            <person name="Juarez S."/>
            <person name="Ciordia S."/>
            <person name="Singer A."/>
            <person name="Kagan O."/>
            <person name="Egorova O."/>
            <person name="Petit P.A."/>
            <person name="Stogios P."/>
            <person name="Kim Y."/>
            <person name="Tchigvintsev A."/>
            <person name="Flick R."/>
            <person name="Denaro R."/>
            <person name="Genovese M."/>
            <person name="Albar J.P."/>
            <person name="Reva O.N."/>
            <person name="Martinez-Gomariz M."/>
            <person name="Tran H."/>
            <person name="Ferrer M."/>
            <person name="Savchenko A."/>
            <person name="Yakunin A.F."/>
            <person name="Yakimov M.M."/>
            <person name="Golyshina O.V."/>
            <person name="Reinhardt R."/>
            <person name="Golyshin P.N."/>
        </authorList>
    </citation>
    <scope>NUCLEOTIDE SEQUENCE [LARGE SCALE GENOMIC DNA]</scope>
</reference>
<name>R4YUM2_OLEAN</name>
<keyword evidence="1" id="KW-0812">Transmembrane</keyword>
<dbReference type="KEGG" id="oai:OLEAN_C37870"/>
<feature type="transmembrane region" description="Helical" evidence="1">
    <location>
        <begin position="12"/>
        <end position="31"/>
    </location>
</feature>
<dbReference type="HOGENOM" id="CLU_2383304_0_0_6"/>
<dbReference type="Proteomes" id="UP000032749">
    <property type="component" value="Chromosome"/>
</dbReference>
<evidence type="ECO:0000313" key="3">
    <source>
        <dbReference type="Proteomes" id="UP000032749"/>
    </source>
</evidence>
<keyword evidence="1" id="KW-1133">Transmembrane helix</keyword>